<sequence length="689" mass="77239">MARDRRIWVALVDGNGARLMSPGKVNISPDSDVDDVKQAVEAMYRGSALERITRTDLSVYADQAAFVRNDAPLAADARVEGYGEHLANAILVVSPFTSNKRQRWEDVETHEVVESPVSVFSNDAWREFDSSAKPKLSGSNFFRADLPIAEPAEGCITTFMDLKTKVQVVCLPHRLPKSAVMKSHIVLIRPFTVKMIIAMAACTDSHIAVVGNAGIGKSYMQLVILLWWARPELRPVVGNGDGAATLAKFFDGIDAIARVELGDITIRADLYFKHEQAHYGIDNLTQVLPSSLNSMSTLLLYEPRSSPKAIMDCGISDGHLWATVSPLEDRYKEFAKTGGALKYMECPYEDELVFMATVMEKCVRSELKPLYEESLVRKRIRIYGLYQRVVLPTSAGVLKADDDAKERELAALTLEKLQKSWFIAEKRTVDMMEISHRILRISPELDEKFDSYTLKPANDLVVETLGNLLFQVNVQQLKSQLIVYVANPTNPSVSPAIKGSMPITLEIFFIKYAAAHDIKGHWEDWEVATTMFTAKPKPKSRRSRRSRKSVDWTPKWEAFSLNVNQINRSKLPTYADIVAAPTSIFYMNDPAYPFVDCFWCDDDKMAVHAGQVTMSENGHPKGIGTFNTMKKNIGIPDGVKLVVNYITLPYQADRYANGSRSYFFSDDNDVGITGIQKTVDFRVIKMSLR</sequence>
<organism evidence="1 2">
    <name type="scientific">Aphanomyces astaci</name>
    <name type="common">Crayfish plague agent</name>
    <dbReference type="NCBI Taxonomy" id="112090"/>
    <lineage>
        <taxon>Eukaryota</taxon>
        <taxon>Sar</taxon>
        <taxon>Stramenopiles</taxon>
        <taxon>Oomycota</taxon>
        <taxon>Saprolegniomycetes</taxon>
        <taxon>Saprolegniales</taxon>
        <taxon>Verrucalvaceae</taxon>
        <taxon>Aphanomyces</taxon>
    </lineage>
</organism>
<evidence type="ECO:0000313" key="2">
    <source>
        <dbReference type="Proteomes" id="UP000469452"/>
    </source>
</evidence>
<protein>
    <submittedName>
        <fullName evidence="1">Uncharacterized protein</fullName>
    </submittedName>
</protein>
<gene>
    <name evidence="1" type="ORF">AaE_007516</name>
</gene>
<proteinExistence type="predicted"/>
<dbReference type="Proteomes" id="UP000469452">
    <property type="component" value="Unassembled WGS sequence"/>
</dbReference>
<comment type="caution">
    <text evidence="1">The sequence shown here is derived from an EMBL/GenBank/DDBJ whole genome shotgun (WGS) entry which is preliminary data.</text>
</comment>
<dbReference type="VEuPathDB" id="FungiDB:H257_13965"/>
<dbReference type="EMBL" id="VJMI01013348">
    <property type="protein sequence ID" value="KAF0748004.1"/>
    <property type="molecule type" value="Genomic_DNA"/>
</dbReference>
<dbReference type="VEuPathDB" id="FungiDB:H257_18815"/>
<dbReference type="PANTHER" id="PTHR33129">
    <property type="entry name" value="PROTEIN KINASE DOMAIN-CONTAINING PROTEIN-RELATED"/>
    <property type="match status" value="1"/>
</dbReference>
<dbReference type="PANTHER" id="PTHR33129:SF3">
    <property type="entry name" value="HOT SPOT (RHS) PROTEIN, PUTATIVE-RELATED"/>
    <property type="match status" value="1"/>
</dbReference>
<evidence type="ECO:0000313" key="1">
    <source>
        <dbReference type="EMBL" id="KAF0748004.1"/>
    </source>
</evidence>
<accession>A0A6A5ADN7</accession>
<reference evidence="1 2" key="1">
    <citation type="submission" date="2019-06" db="EMBL/GenBank/DDBJ databases">
        <title>Genomics analysis of Aphanomyces spp. identifies a new class of oomycete effector associated with host adaptation.</title>
        <authorList>
            <person name="Gaulin E."/>
        </authorList>
    </citation>
    <scope>NUCLEOTIDE SEQUENCE [LARGE SCALE GENOMIC DNA]</scope>
    <source>
        <strain evidence="1 2">E</strain>
    </source>
</reference>
<name>A0A6A5ADN7_APHAT</name>
<dbReference type="AlphaFoldDB" id="A0A6A5ADN7"/>
<dbReference type="InterPro" id="IPR052980">
    <property type="entry name" value="Crinkler_effector"/>
</dbReference>